<evidence type="ECO:0000259" key="1">
    <source>
        <dbReference type="SMART" id="SM00073"/>
    </source>
</evidence>
<dbReference type="AlphaFoldDB" id="U7QEV4"/>
<dbReference type="GO" id="GO:0000160">
    <property type="term" value="P:phosphorelay signal transduction system"/>
    <property type="evidence" value="ECO:0007669"/>
    <property type="project" value="InterPro"/>
</dbReference>
<proteinExistence type="predicted"/>
<name>U7QEV4_9CYAN</name>
<dbReference type="SUPFAM" id="SSF47226">
    <property type="entry name" value="Histidine-containing phosphotransfer domain, HPT domain"/>
    <property type="match status" value="1"/>
</dbReference>
<gene>
    <name evidence="2" type="ORF">M595_3585</name>
</gene>
<accession>U7QEV4</accession>
<dbReference type="PANTHER" id="PTHR43395:SF1">
    <property type="entry name" value="CHEMOTAXIS PROTEIN CHEA"/>
    <property type="match status" value="1"/>
</dbReference>
<dbReference type="InterPro" id="IPR008207">
    <property type="entry name" value="Sig_transdc_His_kin_Hpt_dom"/>
</dbReference>
<dbReference type="CDD" id="cd00088">
    <property type="entry name" value="HPT"/>
    <property type="match status" value="1"/>
</dbReference>
<dbReference type="EMBL" id="AUZM01000036">
    <property type="protein sequence ID" value="ERT06469.1"/>
    <property type="molecule type" value="Genomic_DNA"/>
</dbReference>
<organism evidence="2 3">
    <name type="scientific">Lyngbya aestuarii BL J</name>
    <dbReference type="NCBI Taxonomy" id="1348334"/>
    <lineage>
        <taxon>Bacteria</taxon>
        <taxon>Bacillati</taxon>
        <taxon>Cyanobacteriota</taxon>
        <taxon>Cyanophyceae</taxon>
        <taxon>Oscillatoriophycideae</taxon>
        <taxon>Oscillatoriales</taxon>
        <taxon>Microcoleaceae</taxon>
        <taxon>Lyngbya</taxon>
    </lineage>
</organism>
<evidence type="ECO:0000313" key="2">
    <source>
        <dbReference type="EMBL" id="ERT06469.1"/>
    </source>
</evidence>
<keyword evidence="3" id="KW-1185">Reference proteome</keyword>
<protein>
    <submittedName>
        <fullName evidence="2">Hpt domain protein</fullName>
    </submittedName>
</protein>
<dbReference type="Gene3D" id="1.20.120.160">
    <property type="entry name" value="HPT domain"/>
    <property type="match status" value="1"/>
</dbReference>
<dbReference type="SMART" id="SM00073">
    <property type="entry name" value="HPT"/>
    <property type="match status" value="1"/>
</dbReference>
<dbReference type="RefSeq" id="WP_023067308.1">
    <property type="nucleotide sequence ID" value="NZ_AUZM01000036.1"/>
</dbReference>
<dbReference type="InterPro" id="IPR051315">
    <property type="entry name" value="Bact_Chemotaxis_CheA"/>
</dbReference>
<dbReference type="Proteomes" id="UP000017127">
    <property type="component" value="Unassembled WGS sequence"/>
</dbReference>
<feature type="domain" description="HPt" evidence="1">
    <location>
        <begin position="8"/>
        <end position="112"/>
    </location>
</feature>
<dbReference type="InterPro" id="IPR036641">
    <property type="entry name" value="HPT_dom_sf"/>
</dbReference>
<dbReference type="Pfam" id="PF01627">
    <property type="entry name" value="Hpt"/>
    <property type="match status" value="1"/>
</dbReference>
<dbReference type="PANTHER" id="PTHR43395">
    <property type="entry name" value="SENSOR HISTIDINE KINASE CHEA"/>
    <property type="match status" value="1"/>
</dbReference>
<reference evidence="2 3" key="1">
    <citation type="journal article" date="2013" name="Front. Microbiol.">
        <title>Comparative genomic analyses of the cyanobacterium, Lyngbya aestuarii BL J, a powerful hydrogen producer.</title>
        <authorList>
            <person name="Kothari A."/>
            <person name="Vaughn M."/>
            <person name="Garcia-Pichel F."/>
        </authorList>
    </citation>
    <scope>NUCLEOTIDE SEQUENCE [LARGE SCALE GENOMIC DNA]</scope>
    <source>
        <strain evidence="2 3">BL J</strain>
    </source>
</reference>
<evidence type="ECO:0000313" key="3">
    <source>
        <dbReference type="Proteomes" id="UP000017127"/>
    </source>
</evidence>
<dbReference type="PATRIC" id="fig|1348334.3.peg.3468"/>
<comment type="caution">
    <text evidence="2">The sequence shown here is derived from an EMBL/GenBank/DDBJ whole genome shotgun (WGS) entry which is preliminary data.</text>
</comment>
<sequence length="314" mass="33858">MPPDQQQYQKIFVAFMEEAGEHLEIMEQGLKRLSVVMANPDREEAIAIYRAAHTIKGGAAMLMNQSPNLVSINKVAKSLEDCFKPVKDTPFKVDATAQSLANKAYEVLKNLITRAQSPAGLSPQMGEKIVTASTPLFEKLEAHLLFLVSGKAAPAAQPPAATAQKVPKAAAQVMTVLKPMLQGLKQPESPASRKQIAGLCGRLTKVGPGVEPWQTLVKTAYQAIANPKNSYKDLANTVIKELKQGSEFLEVGKANVIAPSPALLQLTGRTATAATAQEITIPADPKEVVKVLLKTFNKKQLQAIAQLLIKHIKS</sequence>